<gene>
    <name evidence="4" type="ORF">DW860_12480</name>
    <name evidence="3" type="ORF">DW924_04325</name>
    <name evidence="2" type="ORF">DWV67_03540</name>
</gene>
<dbReference type="Gene3D" id="1.10.3210.10">
    <property type="entry name" value="Hypothetical protein af1432"/>
    <property type="match status" value="1"/>
</dbReference>
<protein>
    <submittedName>
        <fullName evidence="2">HD domain-containing protein</fullName>
    </submittedName>
</protein>
<dbReference type="SMART" id="SM00471">
    <property type="entry name" value="HDc"/>
    <property type="match status" value="1"/>
</dbReference>
<dbReference type="NCBIfam" id="TIGR00277">
    <property type="entry name" value="HDIG"/>
    <property type="match status" value="1"/>
</dbReference>
<evidence type="ECO:0000313" key="2">
    <source>
        <dbReference type="EMBL" id="RGW54816.1"/>
    </source>
</evidence>
<dbReference type="AlphaFoldDB" id="A0A395XRF6"/>
<evidence type="ECO:0000259" key="1">
    <source>
        <dbReference type="PROSITE" id="PS51831"/>
    </source>
</evidence>
<dbReference type="RefSeq" id="WP_118359307.1">
    <property type="nucleotide sequence ID" value="NZ_JBBNJA010000014.1"/>
</dbReference>
<evidence type="ECO:0000313" key="3">
    <source>
        <dbReference type="EMBL" id="RHA71840.1"/>
    </source>
</evidence>
<evidence type="ECO:0000313" key="4">
    <source>
        <dbReference type="EMBL" id="RHC04696.1"/>
    </source>
</evidence>
<dbReference type="Proteomes" id="UP000284742">
    <property type="component" value="Unassembled WGS sequence"/>
</dbReference>
<dbReference type="Proteomes" id="UP000266376">
    <property type="component" value="Unassembled WGS sequence"/>
</dbReference>
<dbReference type="Pfam" id="PF01966">
    <property type="entry name" value="HD"/>
    <property type="match status" value="1"/>
</dbReference>
<dbReference type="EMBL" id="QSFS01000003">
    <property type="protein sequence ID" value="RHA71840.1"/>
    <property type="molecule type" value="Genomic_DNA"/>
</dbReference>
<dbReference type="EMBL" id="QSHK01000010">
    <property type="protein sequence ID" value="RHC04696.1"/>
    <property type="molecule type" value="Genomic_DNA"/>
</dbReference>
<evidence type="ECO:0000313" key="7">
    <source>
        <dbReference type="Proteomes" id="UP000285642"/>
    </source>
</evidence>
<dbReference type="Proteomes" id="UP000285642">
    <property type="component" value="Unassembled WGS sequence"/>
</dbReference>
<evidence type="ECO:0000313" key="5">
    <source>
        <dbReference type="Proteomes" id="UP000266376"/>
    </source>
</evidence>
<evidence type="ECO:0000313" key="6">
    <source>
        <dbReference type="Proteomes" id="UP000284742"/>
    </source>
</evidence>
<dbReference type="PROSITE" id="PS51831">
    <property type="entry name" value="HD"/>
    <property type="match status" value="1"/>
</dbReference>
<dbReference type="EMBL" id="QSAJ01000006">
    <property type="protein sequence ID" value="RGW54816.1"/>
    <property type="molecule type" value="Genomic_DNA"/>
</dbReference>
<feature type="domain" description="HD" evidence="1">
    <location>
        <begin position="41"/>
        <end position="148"/>
    </location>
</feature>
<reference evidence="5 6" key="1">
    <citation type="submission" date="2018-08" db="EMBL/GenBank/DDBJ databases">
        <title>A genome reference for cultivated species of the human gut microbiota.</title>
        <authorList>
            <person name="Zou Y."/>
            <person name="Xue W."/>
            <person name="Luo G."/>
        </authorList>
    </citation>
    <scope>NUCLEOTIDE SEQUENCE [LARGE SCALE GENOMIC DNA]</scope>
    <source>
        <strain evidence="2 5">AF12-11</strain>
        <strain evidence="4 6">AM37-5</strain>
        <strain evidence="3 7">AM42-8</strain>
    </source>
</reference>
<name>A0A395XRF6_9FIRM</name>
<comment type="caution">
    <text evidence="2">The sequence shown here is derived from an EMBL/GenBank/DDBJ whole genome shotgun (WGS) entry which is preliminary data.</text>
</comment>
<dbReference type="InterPro" id="IPR006674">
    <property type="entry name" value="HD_domain"/>
</dbReference>
<dbReference type="SUPFAM" id="SSF109604">
    <property type="entry name" value="HD-domain/PDEase-like"/>
    <property type="match status" value="1"/>
</dbReference>
<accession>A0A395XRF6</accession>
<dbReference type="InterPro" id="IPR006675">
    <property type="entry name" value="HDIG_dom"/>
</dbReference>
<organism evidence="2 5">
    <name type="scientific">Dorea formicigenerans</name>
    <dbReference type="NCBI Taxonomy" id="39486"/>
    <lineage>
        <taxon>Bacteria</taxon>
        <taxon>Bacillati</taxon>
        <taxon>Bacillota</taxon>
        <taxon>Clostridia</taxon>
        <taxon>Lachnospirales</taxon>
        <taxon>Lachnospiraceae</taxon>
        <taxon>Dorea</taxon>
    </lineage>
</organism>
<sequence length="171" mass="20122">MLMEKYIEMPRLNAVWNHPLYQKYYRENEKIEHDREFCCHQITHLLDVARIAYIKNLEAGLGIDKELIYTAAILHDIGKALQYTDKIPHEIAGEKIAGEILDTLSEKDAFSETERAWILEAVRGHRRKCNGMSEVARLFYECDKRSRNCFACPVKEQCNWSEEEKNMEIKI</sequence>
<dbReference type="InterPro" id="IPR003607">
    <property type="entry name" value="HD/PDEase_dom"/>
</dbReference>
<proteinExistence type="predicted"/>